<accession>A0A9X2HVE9</accession>
<keyword evidence="2" id="KW-1185">Reference proteome</keyword>
<protein>
    <submittedName>
        <fullName evidence="1">Type II toxin-antitoxin system VapC family toxin</fullName>
    </submittedName>
</protein>
<sequence>MKVVAHSHVLVRAATQHDPVQGLLARKLLSRAEPVVVTLPALCEFCWVLGRLYRYEPQQIAASLRLLLDAGNVEMDRNAVESGLAAFEAGGDFAGGVIAHDGRWLGGETFVSFDKTAVRLLAERGEQARILA</sequence>
<dbReference type="Proteomes" id="UP001139451">
    <property type="component" value="Unassembled WGS sequence"/>
</dbReference>
<name>A0A9X2HVE9_9SPHN</name>
<dbReference type="EMBL" id="JAMLDX010000022">
    <property type="protein sequence ID" value="MCP3732705.1"/>
    <property type="molecule type" value="Genomic_DNA"/>
</dbReference>
<dbReference type="InterPro" id="IPR029060">
    <property type="entry name" value="PIN-like_dom_sf"/>
</dbReference>
<gene>
    <name evidence="1" type="ORF">M9978_20000</name>
</gene>
<organism evidence="1 2">
    <name type="scientific">Sphingomonas tagetis</name>
    <dbReference type="NCBI Taxonomy" id="2949092"/>
    <lineage>
        <taxon>Bacteria</taxon>
        <taxon>Pseudomonadati</taxon>
        <taxon>Pseudomonadota</taxon>
        <taxon>Alphaproteobacteria</taxon>
        <taxon>Sphingomonadales</taxon>
        <taxon>Sphingomonadaceae</taxon>
        <taxon>Sphingomonas</taxon>
    </lineage>
</organism>
<dbReference type="PANTHER" id="PTHR39664:SF2">
    <property type="entry name" value="NUCLEIC ACID-BINDING PROTEIN, CONTAINING PIN DOMAIN-RELATED"/>
    <property type="match status" value="1"/>
</dbReference>
<evidence type="ECO:0000313" key="2">
    <source>
        <dbReference type="Proteomes" id="UP001139451"/>
    </source>
</evidence>
<proteinExistence type="predicted"/>
<dbReference type="AlphaFoldDB" id="A0A9X2HVE9"/>
<dbReference type="CDD" id="cd18683">
    <property type="entry name" value="PIN_VapC-like"/>
    <property type="match status" value="1"/>
</dbReference>
<evidence type="ECO:0000313" key="1">
    <source>
        <dbReference type="EMBL" id="MCP3732705.1"/>
    </source>
</evidence>
<reference evidence="1" key="1">
    <citation type="submission" date="2022-05" db="EMBL/GenBank/DDBJ databases">
        <title>Sphingomonas sp. strain MG17 Genome sequencing and assembly.</title>
        <authorList>
            <person name="Kim I."/>
        </authorList>
    </citation>
    <scope>NUCLEOTIDE SEQUENCE</scope>
    <source>
        <strain evidence="1">MG17</strain>
    </source>
</reference>
<dbReference type="SUPFAM" id="SSF88723">
    <property type="entry name" value="PIN domain-like"/>
    <property type="match status" value="1"/>
</dbReference>
<comment type="caution">
    <text evidence="1">The sequence shown here is derived from an EMBL/GenBank/DDBJ whole genome shotgun (WGS) entry which is preliminary data.</text>
</comment>
<dbReference type="PANTHER" id="PTHR39664">
    <property type="match status" value="1"/>
</dbReference>